<proteinExistence type="predicted"/>
<reference evidence="1" key="2">
    <citation type="submission" date="2020-09" db="EMBL/GenBank/DDBJ databases">
        <authorList>
            <person name="Sun Q."/>
            <person name="Ohkuma M."/>
        </authorList>
    </citation>
    <scope>NUCLEOTIDE SEQUENCE</scope>
    <source>
        <strain evidence="1">JCM 19831</strain>
    </source>
</reference>
<comment type="caution">
    <text evidence="1">The sequence shown here is derived from an EMBL/GenBank/DDBJ whole genome shotgun (WGS) entry which is preliminary data.</text>
</comment>
<protein>
    <submittedName>
        <fullName evidence="1">Uncharacterized protein</fullName>
    </submittedName>
</protein>
<gene>
    <name evidence="1" type="ORF">GCM10007977_001470</name>
</gene>
<reference evidence="1" key="1">
    <citation type="journal article" date="2014" name="Int. J. Syst. Evol. Microbiol.">
        <title>Complete genome sequence of Corynebacterium casei LMG S-19264T (=DSM 44701T), isolated from a smear-ripened cheese.</title>
        <authorList>
            <consortium name="US DOE Joint Genome Institute (JGI-PGF)"/>
            <person name="Walter F."/>
            <person name="Albersmeier A."/>
            <person name="Kalinowski J."/>
            <person name="Ruckert C."/>
        </authorList>
    </citation>
    <scope>NUCLEOTIDE SEQUENCE</scope>
    <source>
        <strain evidence="1">JCM 19831</strain>
    </source>
</reference>
<organism evidence="1 2">
    <name type="scientific">Dactylosporangium sucinum</name>
    <dbReference type="NCBI Taxonomy" id="1424081"/>
    <lineage>
        <taxon>Bacteria</taxon>
        <taxon>Bacillati</taxon>
        <taxon>Actinomycetota</taxon>
        <taxon>Actinomycetes</taxon>
        <taxon>Micromonosporales</taxon>
        <taxon>Micromonosporaceae</taxon>
        <taxon>Dactylosporangium</taxon>
    </lineage>
</organism>
<dbReference type="Proteomes" id="UP000642070">
    <property type="component" value="Unassembled WGS sequence"/>
</dbReference>
<dbReference type="EMBL" id="BMPI01000001">
    <property type="protein sequence ID" value="GGM03813.1"/>
    <property type="molecule type" value="Genomic_DNA"/>
</dbReference>
<name>A0A917WH69_9ACTN</name>
<evidence type="ECO:0000313" key="1">
    <source>
        <dbReference type="EMBL" id="GGM03813.1"/>
    </source>
</evidence>
<sequence length="116" mass="12126">MAEIVYDADTIGELATAFTKLKADVEDHGVKELAKVAVVAGDFFDADELEKLVTDRKTQLETNLKGLADALGIIGEKLAQVAKNATNTEAQNNLTAADLQGLIDGVTAKLPGIGGD</sequence>
<evidence type="ECO:0000313" key="2">
    <source>
        <dbReference type="Proteomes" id="UP000642070"/>
    </source>
</evidence>
<accession>A0A917WH69</accession>
<dbReference type="AlphaFoldDB" id="A0A917WH69"/>
<keyword evidence="2" id="KW-1185">Reference proteome</keyword>